<dbReference type="AlphaFoldDB" id="E2C9P2"/>
<dbReference type="GO" id="GO:0008270">
    <property type="term" value="F:zinc ion binding"/>
    <property type="evidence" value="ECO:0007669"/>
    <property type="project" value="InterPro"/>
</dbReference>
<dbReference type="InterPro" id="IPR001148">
    <property type="entry name" value="CA_dom"/>
</dbReference>
<keyword evidence="4" id="KW-1185">Reference proteome</keyword>
<feature type="domain" description="Alpha-carbonic anhydrase" evidence="2">
    <location>
        <begin position="57"/>
        <end position="295"/>
    </location>
</feature>
<organism evidence="4">
    <name type="scientific">Harpegnathos saltator</name>
    <name type="common">Jerdon's jumping ant</name>
    <dbReference type="NCBI Taxonomy" id="610380"/>
    <lineage>
        <taxon>Eukaryota</taxon>
        <taxon>Metazoa</taxon>
        <taxon>Ecdysozoa</taxon>
        <taxon>Arthropoda</taxon>
        <taxon>Hexapoda</taxon>
        <taxon>Insecta</taxon>
        <taxon>Pterygota</taxon>
        <taxon>Neoptera</taxon>
        <taxon>Endopterygota</taxon>
        <taxon>Hymenoptera</taxon>
        <taxon>Apocrita</taxon>
        <taxon>Aculeata</taxon>
        <taxon>Formicoidea</taxon>
        <taxon>Formicidae</taxon>
        <taxon>Ponerinae</taxon>
        <taxon>Ponerini</taxon>
        <taxon>Harpegnathos</taxon>
    </lineage>
</organism>
<dbReference type="Pfam" id="PF00194">
    <property type="entry name" value="Carb_anhydrase"/>
    <property type="match status" value="2"/>
</dbReference>
<dbReference type="InParanoid" id="E2C9P2"/>
<protein>
    <submittedName>
        <fullName evidence="3">Carbonic anhydrase-related protein</fullName>
    </submittedName>
</protein>
<reference evidence="3 4" key="1">
    <citation type="journal article" date="2010" name="Science">
        <title>Genomic comparison of the ants Camponotus floridanus and Harpegnathos saltator.</title>
        <authorList>
            <person name="Bonasio R."/>
            <person name="Zhang G."/>
            <person name="Ye C."/>
            <person name="Mutti N.S."/>
            <person name="Fang X."/>
            <person name="Qin N."/>
            <person name="Donahue G."/>
            <person name="Yang P."/>
            <person name="Li Q."/>
            <person name="Li C."/>
            <person name="Zhang P."/>
            <person name="Huang Z."/>
            <person name="Berger S.L."/>
            <person name="Reinberg D."/>
            <person name="Wang J."/>
            <person name="Liebig J."/>
        </authorList>
    </citation>
    <scope>NUCLEOTIDE SEQUENCE [LARGE SCALE GENOMIC DNA]</scope>
    <source>
        <strain evidence="3 4">R22 G/1</strain>
    </source>
</reference>
<evidence type="ECO:0000313" key="3">
    <source>
        <dbReference type="EMBL" id="EFN75381.1"/>
    </source>
</evidence>
<dbReference type="InterPro" id="IPR036398">
    <property type="entry name" value="CA_dom_sf"/>
</dbReference>
<evidence type="ECO:0000259" key="2">
    <source>
        <dbReference type="PROSITE" id="PS51144"/>
    </source>
</evidence>
<name>E2C9P2_HARSA</name>
<dbReference type="SMART" id="SM01057">
    <property type="entry name" value="Carb_anhydrase"/>
    <property type="match status" value="1"/>
</dbReference>
<gene>
    <name evidence="3" type="ORF">EAI_06165</name>
</gene>
<evidence type="ECO:0000256" key="1">
    <source>
        <dbReference type="ARBA" id="ARBA00010718"/>
    </source>
</evidence>
<proteinExistence type="inferred from homology"/>
<accession>E2C9P2</accession>
<comment type="similarity">
    <text evidence="1">Belongs to the alpha-carbonic anhydrase family.</text>
</comment>
<dbReference type="STRING" id="610380.E2C9P2"/>
<dbReference type="SUPFAM" id="SSF51069">
    <property type="entry name" value="Carbonic anhydrase"/>
    <property type="match status" value="2"/>
</dbReference>
<dbReference type="Proteomes" id="UP000008237">
    <property type="component" value="Unassembled WGS sequence"/>
</dbReference>
<dbReference type="GO" id="GO:0004089">
    <property type="term" value="F:carbonate dehydratase activity"/>
    <property type="evidence" value="ECO:0007669"/>
    <property type="project" value="InterPro"/>
</dbReference>
<dbReference type="PANTHER" id="PTHR18952:SF124">
    <property type="entry name" value="CARBONIC ANHYDRASE 7"/>
    <property type="match status" value="1"/>
</dbReference>
<evidence type="ECO:0000313" key="4">
    <source>
        <dbReference type="Proteomes" id="UP000008237"/>
    </source>
</evidence>
<sequence>MDSQKRYSMEAQVMHWNIRYGSIEKCYEKPDGIATLSYLMQVVGCSGIPDNPALSPITEKLSEIKRTGSSVNITPGGNGQSPIDLIDKIARPMRFPPLILNGHWLKDGNATLFNNGVTAQIFLSGDRIPSTVSGGPLMNDEYEFYDAHFLWGEEDCRGAEHTINGTWFSMECHMVHWNRRYLTFDECLKHRDGLCILAYLFLVQSGSCQWNNIKFERISENLKNIQNAGSETKIPSNSLSWMRIATECPSYYTYHGSYNLDDVDNPECAQWIVFPAITPIRHCQVGSIYRLHDCD</sequence>
<dbReference type="GO" id="GO:0005737">
    <property type="term" value="C:cytoplasm"/>
    <property type="evidence" value="ECO:0007669"/>
    <property type="project" value="TreeGrafter"/>
</dbReference>
<dbReference type="PANTHER" id="PTHR18952">
    <property type="entry name" value="CARBONIC ANHYDRASE"/>
    <property type="match status" value="1"/>
</dbReference>
<dbReference type="InterPro" id="IPR023561">
    <property type="entry name" value="Carbonic_anhydrase_a-class"/>
</dbReference>
<dbReference type="Gene3D" id="3.10.200.10">
    <property type="entry name" value="Alpha carbonic anhydrase"/>
    <property type="match status" value="2"/>
</dbReference>
<dbReference type="OrthoDB" id="429145at2759"/>
<dbReference type="EMBL" id="GL453868">
    <property type="protein sequence ID" value="EFN75381.1"/>
    <property type="molecule type" value="Genomic_DNA"/>
</dbReference>
<dbReference type="CDD" id="cd00326">
    <property type="entry name" value="alpha_CA"/>
    <property type="match status" value="1"/>
</dbReference>
<dbReference type="PROSITE" id="PS51144">
    <property type="entry name" value="ALPHA_CA_2"/>
    <property type="match status" value="1"/>
</dbReference>